<dbReference type="PIRSF" id="PIRSF018579">
    <property type="entry name" value="Sbp"/>
    <property type="match status" value="1"/>
</dbReference>
<feature type="transmembrane region" description="Helical" evidence="2">
    <location>
        <begin position="56"/>
        <end position="74"/>
    </location>
</feature>
<feature type="transmembrane region" description="Helical" evidence="2">
    <location>
        <begin position="28"/>
        <end position="44"/>
    </location>
</feature>
<dbReference type="Proteomes" id="UP000295325">
    <property type="component" value="Unassembled WGS sequence"/>
</dbReference>
<dbReference type="EMBL" id="SOAZ01000005">
    <property type="protein sequence ID" value="TDT61855.1"/>
    <property type="molecule type" value="Genomic_DNA"/>
</dbReference>
<comment type="caution">
    <text evidence="3">The sequence shown here is derived from an EMBL/GenBank/DDBJ whole genome shotgun (WGS) entry which is preliminary data.</text>
</comment>
<accession>A0A4R7KSQ5</accession>
<evidence type="ECO:0000256" key="1">
    <source>
        <dbReference type="PIRNR" id="PIRNR018579"/>
    </source>
</evidence>
<dbReference type="InterPro" id="IPR009709">
    <property type="entry name" value="DUF1290"/>
</dbReference>
<keyword evidence="2" id="KW-1133">Transmembrane helix</keyword>
<comment type="similarity">
    <text evidence="1">Belongs to the sbp family.</text>
</comment>
<dbReference type="Pfam" id="PF06947">
    <property type="entry name" value="DUF1290"/>
    <property type="match status" value="1"/>
</dbReference>
<dbReference type="AlphaFoldDB" id="A0A4R7KSQ5"/>
<evidence type="ECO:0000313" key="4">
    <source>
        <dbReference type="Proteomes" id="UP000295325"/>
    </source>
</evidence>
<keyword evidence="1 2" id="KW-0472">Membrane</keyword>
<sequence length="120" mass="13261">MIPLIGLLIGIFIGLFLKVNIPNIFAPYVPVAILAALDSVFGGVRAGIEKKFDTEIFVSGFFGNIILAAGLTYLGDRLDVPIYLAAVVVFGSRLFNNFAIIRRLLIERGREKIKHKEEQL</sequence>
<dbReference type="GO" id="GO:0005886">
    <property type="term" value="C:plasma membrane"/>
    <property type="evidence" value="ECO:0007669"/>
    <property type="project" value="UniProtKB-SubCell"/>
</dbReference>
<organism evidence="3 4">
    <name type="scientific">Fonticella tunisiensis</name>
    <dbReference type="NCBI Taxonomy" id="1096341"/>
    <lineage>
        <taxon>Bacteria</taxon>
        <taxon>Bacillati</taxon>
        <taxon>Bacillota</taxon>
        <taxon>Clostridia</taxon>
        <taxon>Eubacteriales</taxon>
        <taxon>Clostridiaceae</taxon>
        <taxon>Fonticella</taxon>
    </lineage>
</organism>
<evidence type="ECO:0000256" key="2">
    <source>
        <dbReference type="SAM" id="Phobius"/>
    </source>
</evidence>
<evidence type="ECO:0000313" key="3">
    <source>
        <dbReference type="EMBL" id="TDT61855.1"/>
    </source>
</evidence>
<reference evidence="3 4" key="1">
    <citation type="submission" date="2019-03" db="EMBL/GenBank/DDBJ databases">
        <title>Genomic Encyclopedia of Type Strains, Phase IV (KMG-IV): sequencing the most valuable type-strain genomes for metagenomic binning, comparative biology and taxonomic classification.</title>
        <authorList>
            <person name="Goeker M."/>
        </authorList>
    </citation>
    <scope>NUCLEOTIDE SEQUENCE [LARGE SCALE GENOMIC DNA]</scope>
    <source>
        <strain evidence="3 4">DSM 24455</strain>
    </source>
</reference>
<dbReference type="RefSeq" id="WP_133627491.1">
    <property type="nucleotide sequence ID" value="NZ_SOAZ01000005.1"/>
</dbReference>
<dbReference type="OrthoDB" id="9812056at2"/>
<keyword evidence="4" id="KW-1185">Reference proteome</keyword>
<keyword evidence="1 2" id="KW-0812">Transmembrane</keyword>
<gene>
    <name evidence="3" type="ORF">EDD71_10533</name>
</gene>
<protein>
    <submittedName>
        <fullName evidence="3">Small basic protein</fullName>
    </submittedName>
</protein>
<keyword evidence="1" id="KW-1003">Cell membrane</keyword>
<name>A0A4R7KSQ5_9CLOT</name>
<comment type="subcellular location">
    <subcellularLocation>
        <location evidence="1">Cell membrane</location>
        <topology evidence="1">Multi-pass membrane protein</topology>
    </subcellularLocation>
</comment>
<proteinExistence type="inferred from homology"/>
<feature type="transmembrane region" description="Helical" evidence="2">
    <location>
        <begin position="80"/>
        <end position="101"/>
    </location>
</feature>